<dbReference type="KEGG" id="obg:Verru16b_02897"/>
<dbReference type="Gene3D" id="3.20.20.120">
    <property type="entry name" value="Enolase-like C-terminal domain"/>
    <property type="match status" value="1"/>
</dbReference>
<protein>
    <recommendedName>
        <fullName evidence="4 5">o-succinylbenzoate synthase</fullName>
        <shortName evidence="4">OSB synthase</shortName>
        <shortName evidence="4">OSBS</shortName>
        <ecNumber evidence="4 5">4.2.1.113</ecNumber>
    </recommendedName>
    <alternativeName>
        <fullName evidence="4">4-(2'-carboxyphenyl)-4-oxybutyric acid synthase</fullName>
    </alternativeName>
    <alternativeName>
        <fullName evidence="4">o-succinylbenzoic acid synthase</fullName>
    </alternativeName>
</protein>
<dbReference type="GO" id="GO:0000287">
    <property type="term" value="F:magnesium ion binding"/>
    <property type="evidence" value="ECO:0007669"/>
    <property type="project" value="UniProtKB-UniRule"/>
</dbReference>
<keyword evidence="2 4" id="KW-0460">Magnesium</keyword>
<feature type="domain" description="Mandelate racemase/muconate lactonizing enzyme C-terminal" evidence="6">
    <location>
        <begin position="121"/>
        <end position="215"/>
    </location>
</feature>
<dbReference type="GO" id="GO:0043748">
    <property type="term" value="F:O-succinylbenzoate synthase activity"/>
    <property type="evidence" value="ECO:0007669"/>
    <property type="project" value="UniProtKB-EC"/>
</dbReference>
<dbReference type="Pfam" id="PF13378">
    <property type="entry name" value="MR_MLE_C"/>
    <property type="match status" value="1"/>
</dbReference>
<dbReference type="InterPro" id="IPR029017">
    <property type="entry name" value="Enolase-like_N"/>
</dbReference>
<dbReference type="GO" id="GO:0016853">
    <property type="term" value="F:isomerase activity"/>
    <property type="evidence" value="ECO:0007669"/>
    <property type="project" value="UniProtKB-KW"/>
</dbReference>
<dbReference type="EMBL" id="CP016094">
    <property type="protein sequence ID" value="AOS45808.1"/>
    <property type="molecule type" value="Genomic_DNA"/>
</dbReference>
<evidence type="ECO:0000256" key="1">
    <source>
        <dbReference type="ARBA" id="ARBA00022723"/>
    </source>
</evidence>
<evidence type="ECO:0000313" key="7">
    <source>
        <dbReference type="EMBL" id="AOS45808.1"/>
    </source>
</evidence>
<comment type="pathway">
    <text evidence="4">Quinol/quinone metabolism; 1,4-dihydroxy-2-naphthoate biosynthesis; 1,4-dihydroxy-2-naphthoate from chorismate: step 4/7.</text>
</comment>
<comment type="similarity">
    <text evidence="4">Belongs to the mandelate racemase/muconate lactonizing enzyme family. MenC type 1 subfamily.</text>
</comment>
<evidence type="ECO:0000313" key="8">
    <source>
        <dbReference type="Proteomes" id="UP000095228"/>
    </source>
</evidence>
<keyword evidence="8" id="KW-1185">Reference proteome</keyword>
<keyword evidence="7" id="KW-0413">Isomerase</keyword>
<dbReference type="AlphaFoldDB" id="A0A1D8AY57"/>
<evidence type="ECO:0000256" key="5">
    <source>
        <dbReference type="NCBIfam" id="TIGR01927"/>
    </source>
</evidence>
<name>A0A1D8AY57_9BACT</name>
<dbReference type="UniPathway" id="UPA00079"/>
<comment type="pathway">
    <text evidence="4">Quinol/quinone metabolism; menaquinone biosynthesis.</text>
</comment>
<organism evidence="7 8">
    <name type="scientific">Lacunisphaera limnophila</name>
    <dbReference type="NCBI Taxonomy" id="1838286"/>
    <lineage>
        <taxon>Bacteria</taxon>
        <taxon>Pseudomonadati</taxon>
        <taxon>Verrucomicrobiota</taxon>
        <taxon>Opitutia</taxon>
        <taxon>Opitutales</taxon>
        <taxon>Opitutaceae</taxon>
        <taxon>Lacunisphaera</taxon>
    </lineage>
</organism>
<dbReference type="CDD" id="cd03320">
    <property type="entry name" value="OSBS"/>
    <property type="match status" value="1"/>
</dbReference>
<accession>A0A1D8AY57</accession>
<dbReference type="InterPro" id="IPR036849">
    <property type="entry name" value="Enolase-like_C_sf"/>
</dbReference>
<evidence type="ECO:0000256" key="4">
    <source>
        <dbReference type="HAMAP-Rule" id="MF_00470"/>
    </source>
</evidence>
<dbReference type="EC" id="4.2.1.113" evidence="4 5"/>
<feature type="binding site" evidence="4">
    <location>
        <position position="219"/>
    </location>
    <ligand>
        <name>Mg(2+)</name>
        <dbReference type="ChEBI" id="CHEBI:18420"/>
    </ligand>
</feature>
<dbReference type="InterPro" id="IPR013342">
    <property type="entry name" value="Mandelate_racemase_C"/>
</dbReference>
<dbReference type="InterPro" id="IPR041338">
    <property type="entry name" value="OSBS_N"/>
</dbReference>
<dbReference type="SUPFAM" id="SSF51604">
    <property type="entry name" value="Enolase C-terminal domain-like"/>
    <property type="match status" value="1"/>
</dbReference>
<keyword evidence="3 4" id="KW-0456">Lyase</keyword>
<dbReference type="Proteomes" id="UP000095228">
    <property type="component" value="Chromosome"/>
</dbReference>
<dbReference type="SMART" id="SM00922">
    <property type="entry name" value="MR_MLE"/>
    <property type="match status" value="1"/>
</dbReference>
<dbReference type="UniPathway" id="UPA01057">
    <property type="reaction ID" value="UER00165"/>
</dbReference>
<dbReference type="STRING" id="1838286.Verru16b_02897"/>
<dbReference type="InterPro" id="IPR010196">
    <property type="entry name" value="OSB_synthase_MenC1"/>
</dbReference>
<comment type="catalytic activity">
    <reaction evidence="4">
        <text>(1R,6R)-6-hydroxy-2-succinyl-cyclohexa-2,4-diene-1-carboxylate = 2-succinylbenzoate + H2O</text>
        <dbReference type="Rhea" id="RHEA:10196"/>
        <dbReference type="ChEBI" id="CHEBI:15377"/>
        <dbReference type="ChEBI" id="CHEBI:18325"/>
        <dbReference type="ChEBI" id="CHEBI:58689"/>
        <dbReference type="EC" id="4.2.1.113"/>
    </reaction>
</comment>
<feature type="binding site" evidence="4">
    <location>
        <position position="194"/>
    </location>
    <ligand>
        <name>Mg(2+)</name>
        <dbReference type="ChEBI" id="CHEBI:18420"/>
    </ligand>
</feature>
<keyword evidence="1 4" id="KW-0479">Metal-binding</keyword>
<dbReference type="NCBIfam" id="NF002739">
    <property type="entry name" value="PRK02714.1"/>
    <property type="match status" value="1"/>
</dbReference>
<dbReference type="PANTHER" id="PTHR48073">
    <property type="entry name" value="O-SUCCINYLBENZOATE SYNTHASE-RELATED"/>
    <property type="match status" value="1"/>
</dbReference>
<comment type="cofactor">
    <cofactor evidence="4">
        <name>a divalent metal cation</name>
        <dbReference type="ChEBI" id="CHEBI:60240"/>
    </cofactor>
</comment>
<dbReference type="NCBIfam" id="TIGR01927">
    <property type="entry name" value="menC_gam_Gplu"/>
    <property type="match status" value="1"/>
</dbReference>
<evidence type="ECO:0000256" key="2">
    <source>
        <dbReference type="ARBA" id="ARBA00022842"/>
    </source>
</evidence>
<dbReference type="HAMAP" id="MF_00470">
    <property type="entry name" value="MenC_1"/>
    <property type="match status" value="1"/>
</dbReference>
<dbReference type="Pfam" id="PF21508">
    <property type="entry name" value="MenC_N"/>
    <property type="match status" value="1"/>
</dbReference>
<dbReference type="SFLD" id="SFLDS00001">
    <property type="entry name" value="Enolase"/>
    <property type="match status" value="1"/>
</dbReference>
<dbReference type="PANTHER" id="PTHR48073:SF2">
    <property type="entry name" value="O-SUCCINYLBENZOATE SYNTHASE"/>
    <property type="match status" value="1"/>
</dbReference>
<keyword evidence="4" id="KW-0474">Menaquinone biosynthesis</keyword>
<proteinExistence type="inferred from homology"/>
<dbReference type="PATRIC" id="fig|1838286.3.peg.2910"/>
<dbReference type="GO" id="GO:0009234">
    <property type="term" value="P:menaquinone biosynthetic process"/>
    <property type="evidence" value="ECO:0007669"/>
    <property type="project" value="UniProtKB-UniRule"/>
</dbReference>
<gene>
    <name evidence="7" type="primary">ykfB</name>
    <name evidence="4" type="synonym">menC</name>
    <name evidence="7" type="ORF">Verru16b_02897</name>
</gene>
<sequence length="335" mass="36588">MSFSFHAKPYRLPLKAPLRTAHGLWQEREGLLVRLEAADGRVGFGEIAPIPWFGTETLPEALEICGKLGDKVPADVLAVVPERMGCVRFALAEALRQSSGQALEEGRRVPLTALLPAGRGATEVLLARLEAGWLSFKWKVGVGDIDEELGLLDELIERLPAYTKLRLDANGAWTRRQAARWLERCAERPVEFVEQPVAPADEDSLMGLAQDFPVTLALDESVVRLAQARVWQARGWPGVFVIKPALAGPLDDTISWAIETKADVVWSSAIETALGRAAILRGIFGADPAVLQRSPGFGVGELFGDRRWDGPFTGPLLDGEWMTGVNPAEMWGNLP</sequence>
<evidence type="ECO:0000259" key="6">
    <source>
        <dbReference type="SMART" id="SM00922"/>
    </source>
</evidence>
<dbReference type="SFLD" id="SFLDG00180">
    <property type="entry name" value="muconate_cycloisomerase"/>
    <property type="match status" value="1"/>
</dbReference>
<dbReference type="RefSeq" id="WP_069962919.1">
    <property type="nucleotide sequence ID" value="NZ_CP016094.1"/>
</dbReference>
<feature type="active site" description="Proton acceptor" evidence="4">
    <location>
        <position position="243"/>
    </location>
</feature>
<dbReference type="SUPFAM" id="SSF54826">
    <property type="entry name" value="Enolase N-terminal domain-like"/>
    <property type="match status" value="1"/>
</dbReference>
<dbReference type="Gene3D" id="3.30.390.10">
    <property type="entry name" value="Enolase-like, N-terminal domain"/>
    <property type="match status" value="1"/>
</dbReference>
<feature type="binding site" evidence="4">
    <location>
        <position position="168"/>
    </location>
    <ligand>
        <name>Mg(2+)</name>
        <dbReference type="ChEBI" id="CHEBI:18420"/>
    </ligand>
</feature>
<reference evidence="7 8" key="1">
    <citation type="submission" date="2016-06" db="EMBL/GenBank/DDBJ databases">
        <title>Three novel species with peptidoglycan cell walls form the new genus Lacunisphaera gen. nov. in the family Opitutaceae of the verrucomicrobial subdivision 4.</title>
        <authorList>
            <person name="Rast P."/>
            <person name="Gloeckner I."/>
            <person name="Jogler M."/>
            <person name="Boedeker C."/>
            <person name="Jeske O."/>
            <person name="Wiegand S."/>
            <person name="Reinhardt R."/>
            <person name="Schumann P."/>
            <person name="Rohde M."/>
            <person name="Spring S."/>
            <person name="Gloeckner F.O."/>
            <person name="Jogler C."/>
        </authorList>
    </citation>
    <scope>NUCLEOTIDE SEQUENCE [LARGE SCALE GENOMIC DNA]</scope>
    <source>
        <strain evidence="7 8">IG16b</strain>
    </source>
</reference>
<evidence type="ECO:0000256" key="3">
    <source>
        <dbReference type="ARBA" id="ARBA00023239"/>
    </source>
</evidence>
<feature type="active site" description="Proton donor" evidence="4">
    <location>
        <position position="139"/>
    </location>
</feature>
<dbReference type="InterPro" id="IPR029065">
    <property type="entry name" value="Enolase_C-like"/>
</dbReference>
<dbReference type="SFLD" id="SFLDF00009">
    <property type="entry name" value="o-succinylbenzoate_synthase"/>
    <property type="match status" value="1"/>
</dbReference>
<dbReference type="OrthoDB" id="3725747at2"/>
<comment type="function">
    <text evidence="4">Converts 2-succinyl-6-hydroxy-2,4-cyclohexadiene-1-carboxylate (SHCHC) to 2-succinylbenzoate (OSB).</text>
</comment>